<feature type="signal peptide" evidence="5">
    <location>
        <begin position="1"/>
        <end position="17"/>
    </location>
</feature>
<comment type="similarity">
    <text evidence="1">Belongs to the bacterial solute-binding protein 9 family.</text>
</comment>
<dbReference type="SUPFAM" id="SSF53807">
    <property type="entry name" value="Helical backbone' metal receptor"/>
    <property type="match status" value="1"/>
</dbReference>
<protein>
    <submittedName>
        <fullName evidence="6">Metal ABC transporter substrate-binding protein</fullName>
    </submittedName>
</protein>
<dbReference type="RefSeq" id="WP_398718343.1">
    <property type="nucleotide sequence ID" value="NZ_JBIRWE010000005.1"/>
</dbReference>
<accession>A0ABW7URA9</accession>
<feature type="chain" id="PRO_5045773847" evidence="5">
    <location>
        <begin position="18"/>
        <end position="343"/>
    </location>
</feature>
<evidence type="ECO:0000256" key="1">
    <source>
        <dbReference type="ARBA" id="ARBA00011028"/>
    </source>
</evidence>
<evidence type="ECO:0000256" key="2">
    <source>
        <dbReference type="ARBA" id="ARBA00022448"/>
    </source>
</evidence>
<proteinExistence type="inferred from homology"/>
<keyword evidence="2" id="KW-0813">Transport</keyword>
<keyword evidence="3 5" id="KW-0732">Signal</keyword>
<sequence>MSVMNAHRRLISTAALAGAVTLGLTALSACSSSGATNAGSDGKLGVTASFYPMEFLAKEIGGGHVSVTSLTKPGVEPHDLEISPQQTAQLGESDVVLYLKGLQPAVDEAVKQAGVKNTVDAATLTELEDHGTAVGHDHDHADEHGYDESAHEDGHEDGHAADEHDHEADAAADPHIWLDPVKYAEVARGVGKALAKADPDHAADYEKNTATLVGKLDELDKAYEDGLKNRATDTFITTHSAFGYLAERYGLDQEGIAGLDPESEPSPARMKDLHEIAEKEKATTVFFETLASDRTAKTLAKDTGLKTDVLDPLEGINDKSQGGDYLEVMRSNLKNLQKALGAK</sequence>
<name>A0ABW7URA9_9ACTN</name>
<dbReference type="Proteomes" id="UP001611548">
    <property type="component" value="Unassembled WGS sequence"/>
</dbReference>
<dbReference type="Pfam" id="PF01297">
    <property type="entry name" value="ZnuA"/>
    <property type="match status" value="1"/>
</dbReference>
<dbReference type="InterPro" id="IPR006127">
    <property type="entry name" value="ZnuA-like"/>
</dbReference>
<gene>
    <name evidence="6" type="ORF">ACH429_13740</name>
</gene>
<comment type="caution">
    <text evidence="6">The sequence shown here is derived from an EMBL/GenBank/DDBJ whole genome shotgun (WGS) entry which is preliminary data.</text>
</comment>
<evidence type="ECO:0000256" key="4">
    <source>
        <dbReference type="SAM" id="MobiDB-lite"/>
    </source>
</evidence>
<organism evidence="6 7">
    <name type="scientific">Streptomyces pathocidini</name>
    <dbReference type="NCBI Taxonomy" id="1650571"/>
    <lineage>
        <taxon>Bacteria</taxon>
        <taxon>Bacillati</taxon>
        <taxon>Actinomycetota</taxon>
        <taxon>Actinomycetes</taxon>
        <taxon>Kitasatosporales</taxon>
        <taxon>Streptomycetaceae</taxon>
        <taxon>Streptomyces</taxon>
    </lineage>
</organism>
<evidence type="ECO:0000256" key="3">
    <source>
        <dbReference type="ARBA" id="ARBA00022729"/>
    </source>
</evidence>
<dbReference type="Gene3D" id="3.40.50.1980">
    <property type="entry name" value="Nitrogenase molybdenum iron protein domain"/>
    <property type="match status" value="2"/>
</dbReference>
<dbReference type="PANTHER" id="PTHR42953">
    <property type="entry name" value="HIGH-AFFINITY ZINC UPTAKE SYSTEM PROTEIN ZNUA-RELATED"/>
    <property type="match status" value="1"/>
</dbReference>
<evidence type="ECO:0000313" key="7">
    <source>
        <dbReference type="Proteomes" id="UP001611548"/>
    </source>
</evidence>
<reference evidence="6 7" key="1">
    <citation type="submission" date="2024-10" db="EMBL/GenBank/DDBJ databases">
        <title>The Natural Products Discovery Center: Release of the First 8490 Sequenced Strains for Exploring Actinobacteria Biosynthetic Diversity.</title>
        <authorList>
            <person name="Kalkreuter E."/>
            <person name="Kautsar S.A."/>
            <person name="Yang D."/>
            <person name="Bader C.D."/>
            <person name="Teijaro C.N."/>
            <person name="Fluegel L."/>
            <person name="Davis C.M."/>
            <person name="Simpson J.R."/>
            <person name="Lauterbach L."/>
            <person name="Steele A.D."/>
            <person name="Gui C."/>
            <person name="Meng S."/>
            <person name="Li G."/>
            <person name="Viehrig K."/>
            <person name="Ye F."/>
            <person name="Su P."/>
            <person name="Kiefer A.F."/>
            <person name="Nichols A."/>
            <person name="Cepeda A.J."/>
            <person name="Yan W."/>
            <person name="Fan B."/>
            <person name="Jiang Y."/>
            <person name="Adhikari A."/>
            <person name="Zheng C.-J."/>
            <person name="Schuster L."/>
            <person name="Cowan T.M."/>
            <person name="Smanski M.J."/>
            <person name="Chevrette M.G."/>
            <person name="De Carvalho L.P.S."/>
            <person name="Shen B."/>
        </authorList>
    </citation>
    <scope>NUCLEOTIDE SEQUENCE [LARGE SCALE GENOMIC DNA]</scope>
    <source>
        <strain evidence="6 7">NPDC020327</strain>
    </source>
</reference>
<evidence type="ECO:0000256" key="5">
    <source>
        <dbReference type="SAM" id="SignalP"/>
    </source>
</evidence>
<feature type="region of interest" description="Disordered" evidence="4">
    <location>
        <begin position="132"/>
        <end position="167"/>
    </location>
</feature>
<dbReference type="PANTHER" id="PTHR42953:SF3">
    <property type="entry name" value="HIGH-AFFINITY ZINC UPTAKE SYSTEM PROTEIN ZNUA"/>
    <property type="match status" value="1"/>
</dbReference>
<dbReference type="EMBL" id="JBIRWE010000005">
    <property type="protein sequence ID" value="MFI1965154.1"/>
    <property type="molecule type" value="Genomic_DNA"/>
</dbReference>
<keyword evidence="7" id="KW-1185">Reference proteome</keyword>
<dbReference type="InterPro" id="IPR050492">
    <property type="entry name" value="Bact_metal-bind_prot9"/>
</dbReference>
<evidence type="ECO:0000313" key="6">
    <source>
        <dbReference type="EMBL" id="MFI1965154.1"/>
    </source>
</evidence>